<dbReference type="EMBL" id="BKCJ010003708">
    <property type="protein sequence ID" value="GEU56706.1"/>
    <property type="molecule type" value="Genomic_DNA"/>
</dbReference>
<protein>
    <submittedName>
        <fullName evidence="1">Uncharacterized protein</fullName>
    </submittedName>
</protein>
<gene>
    <name evidence="1" type="ORF">Tci_028684</name>
</gene>
<comment type="caution">
    <text evidence="1">The sequence shown here is derived from an EMBL/GenBank/DDBJ whole genome shotgun (WGS) entry which is preliminary data.</text>
</comment>
<proteinExistence type="predicted"/>
<name>A0A6L2L541_TANCI</name>
<reference evidence="1" key="1">
    <citation type="journal article" date="2019" name="Sci. Rep.">
        <title>Draft genome of Tanacetum cinerariifolium, the natural source of mosquito coil.</title>
        <authorList>
            <person name="Yamashiro T."/>
            <person name="Shiraishi A."/>
            <person name="Satake H."/>
            <person name="Nakayama K."/>
        </authorList>
    </citation>
    <scope>NUCLEOTIDE SEQUENCE</scope>
</reference>
<organism evidence="1">
    <name type="scientific">Tanacetum cinerariifolium</name>
    <name type="common">Dalmatian daisy</name>
    <name type="synonym">Chrysanthemum cinerariifolium</name>
    <dbReference type="NCBI Taxonomy" id="118510"/>
    <lineage>
        <taxon>Eukaryota</taxon>
        <taxon>Viridiplantae</taxon>
        <taxon>Streptophyta</taxon>
        <taxon>Embryophyta</taxon>
        <taxon>Tracheophyta</taxon>
        <taxon>Spermatophyta</taxon>
        <taxon>Magnoliopsida</taxon>
        <taxon>eudicotyledons</taxon>
        <taxon>Gunneridae</taxon>
        <taxon>Pentapetalae</taxon>
        <taxon>asterids</taxon>
        <taxon>campanulids</taxon>
        <taxon>Asterales</taxon>
        <taxon>Asteraceae</taxon>
        <taxon>Asteroideae</taxon>
        <taxon>Anthemideae</taxon>
        <taxon>Anthemidinae</taxon>
        <taxon>Tanacetum</taxon>
    </lineage>
</organism>
<evidence type="ECO:0000313" key="1">
    <source>
        <dbReference type="EMBL" id="GEU56706.1"/>
    </source>
</evidence>
<dbReference type="AlphaFoldDB" id="A0A6L2L541"/>
<accession>A0A6L2L541</accession>
<sequence length="318" mass="37909">MGSFIKWYCKWIGKSKLTKVDVEGPAFKLVRPFHKNNISLQFQMEKCHLLLTNKIDLTNPEGNRVMPDVSKALPLGGPPAYYQDFRLEELVLSLWIKSERDYDISAAYSISHLWFKRKEFYITRHSALSDRHEVRSHMKILSVVSLKIYSRYGYLYLKEIIIRRVDYEDYKISEANFKNLHSNDFEDIYLLHLQGKLNHLTGVDKVALFNAVNLWIRNIVIRHCMEDLQLDVKSYQTKLNLTQPSWDAFDFLLKEDYTIVHKLMVIIYRDRNSQKKMMRETEVHKFSDSTLKRILEKLDHMVKDFRLFKFNTGMKNRI</sequence>